<feature type="domain" description="Protein kinase" evidence="11">
    <location>
        <begin position="468"/>
        <end position="759"/>
    </location>
</feature>
<feature type="compositionally biased region" description="Basic and acidic residues" evidence="10">
    <location>
        <begin position="384"/>
        <end position="428"/>
    </location>
</feature>
<dbReference type="InterPro" id="IPR008271">
    <property type="entry name" value="Ser/Thr_kinase_AS"/>
</dbReference>
<evidence type="ECO:0000256" key="7">
    <source>
        <dbReference type="ARBA" id="ARBA00022840"/>
    </source>
</evidence>
<feature type="region of interest" description="Disordered" evidence="10">
    <location>
        <begin position="762"/>
        <end position="827"/>
    </location>
</feature>
<comment type="catalytic activity">
    <reaction evidence="8">
        <text>L-threonyl-[protein] + ATP = O-phospho-L-threonyl-[protein] + ADP + H(+)</text>
        <dbReference type="Rhea" id="RHEA:46608"/>
        <dbReference type="Rhea" id="RHEA-COMP:11060"/>
        <dbReference type="Rhea" id="RHEA-COMP:11605"/>
        <dbReference type="ChEBI" id="CHEBI:15378"/>
        <dbReference type="ChEBI" id="CHEBI:30013"/>
        <dbReference type="ChEBI" id="CHEBI:30616"/>
        <dbReference type="ChEBI" id="CHEBI:61977"/>
        <dbReference type="ChEBI" id="CHEBI:456216"/>
        <dbReference type="EC" id="2.7.11.22"/>
    </reaction>
</comment>
<dbReference type="AlphaFoldDB" id="A0A8H6R8B7"/>
<dbReference type="GO" id="GO:0005524">
    <property type="term" value="F:ATP binding"/>
    <property type="evidence" value="ECO:0007669"/>
    <property type="project" value="UniProtKB-KW"/>
</dbReference>
<evidence type="ECO:0000259" key="11">
    <source>
        <dbReference type="PROSITE" id="PS50011"/>
    </source>
</evidence>
<feature type="non-terminal residue" evidence="12">
    <location>
        <position position="1"/>
    </location>
</feature>
<dbReference type="FunFam" id="1.10.510.10:FF:000211">
    <property type="entry name" value="Cyclin-dependent kinase G-2"/>
    <property type="match status" value="1"/>
</dbReference>
<dbReference type="GO" id="GO:0007346">
    <property type="term" value="P:regulation of mitotic cell cycle"/>
    <property type="evidence" value="ECO:0007669"/>
    <property type="project" value="TreeGrafter"/>
</dbReference>
<sequence>TQKPLVLITGGSGFIGSQTVQNFLQHGYRVRLAGRNDSTCQRFLITHKEHQDQIETIVVPDITAPNAFDAAVIGVDGIIHMASPFTHNVEDIERDLIIPAVNGTLEILKSTHQHAPQVKRMVLTSSFAATNDFSKGLRPGHVYDESQWNPITYEEAKDNPRVAYAGSKTLAERAAWDFISNTPDVNFTLCTINPVMVYGPPLPGSLNINHLGQSTSEIYALMNGSLDSVPPTPMPVFVDVRDVAEAHRLAFETEETGRFAMCSGSFTKEGVCRLFRDFGFGRVPKSGLEGNTVGEHYFVDNKRAREVLGIDFRGMKETFLDMAREFLVMEGGGGEAKFVKRSLAEESNSCLKVMIAVHLHTSTSTSRTMSSRWADTEEDAIESAKRKAEKEEKKRLKAEKQRKAEEEKRAAEEAAARSNGHGDDSERPSKRRRLSQNVNDAPAQPEPERELLLFHAPTWQPCRSVERFDKLNAIEEGSYGYVSRAKEQATGEIVALKKLKLDPVRDGGFQVTALREIQCLQAAKHRHIVNLREVVTGERETRGDVYLVMDFLEHDLKTLQEEMQEPFMPSEVKTLLLQLGSAVEFLHDHWILHRDLKTSNILMNNRGEIKLADFGMARFVGDPAPSNLTQLVVTLWYRSPELLLGATTYGAAIDIWSIGCIFGELLTRNPLLQGKNEVDQLSKIFELCGVPNEETWPGFKRLPNARSLRLPSARNAQGSIIRSKFSNLTNAGVKLLDSLLSLDPSRRPTAKEMLEHAYFREDPRPKPTAMFPTFPSKAGQERRRRHASPNAPVRGAAPGLQGEVDFSSIFKGREEEEKGGGFQLKLA</sequence>
<dbReference type="Gene3D" id="3.30.200.20">
    <property type="entry name" value="Phosphorylase Kinase, domain 1"/>
    <property type="match status" value="1"/>
</dbReference>
<keyword evidence="6 12" id="KW-0418">Kinase</keyword>
<evidence type="ECO:0000256" key="2">
    <source>
        <dbReference type="ARBA" id="ARBA00012425"/>
    </source>
</evidence>
<dbReference type="OrthoDB" id="1732493at2759"/>
<evidence type="ECO:0000256" key="1">
    <source>
        <dbReference type="ARBA" id="ARBA00006485"/>
    </source>
</evidence>
<organism evidence="12 13">
    <name type="scientific">Pseudocercospora fuligena</name>
    <dbReference type="NCBI Taxonomy" id="685502"/>
    <lineage>
        <taxon>Eukaryota</taxon>
        <taxon>Fungi</taxon>
        <taxon>Dikarya</taxon>
        <taxon>Ascomycota</taxon>
        <taxon>Pezizomycotina</taxon>
        <taxon>Dothideomycetes</taxon>
        <taxon>Dothideomycetidae</taxon>
        <taxon>Mycosphaerellales</taxon>
        <taxon>Mycosphaerellaceae</taxon>
        <taxon>Pseudocercospora</taxon>
    </lineage>
</organism>
<dbReference type="InterPro" id="IPR050108">
    <property type="entry name" value="CDK"/>
</dbReference>
<dbReference type="Gene3D" id="3.40.50.720">
    <property type="entry name" value="NAD(P)-binding Rossmann-like Domain"/>
    <property type="match status" value="1"/>
</dbReference>
<dbReference type="SMART" id="SM00220">
    <property type="entry name" value="S_TKc"/>
    <property type="match status" value="1"/>
</dbReference>
<keyword evidence="4" id="KW-0808">Transferase</keyword>
<dbReference type="GO" id="GO:0004693">
    <property type="term" value="F:cyclin-dependent protein serine/threonine kinase activity"/>
    <property type="evidence" value="ECO:0007669"/>
    <property type="project" value="UniProtKB-EC"/>
</dbReference>
<dbReference type="InterPro" id="IPR001509">
    <property type="entry name" value="Epimerase_deHydtase"/>
</dbReference>
<dbReference type="Pfam" id="PF01370">
    <property type="entry name" value="Epimerase"/>
    <property type="match status" value="1"/>
</dbReference>
<evidence type="ECO:0000313" key="12">
    <source>
        <dbReference type="EMBL" id="KAF7187816.1"/>
    </source>
</evidence>
<keyword evidence="3" id="KW-0723">Serine/threonine-protein kinase</keyword>
<keyword evidence="13" id="KW-1185">Reference proteome</keyword>
<evidence type="ECO:0000256" key="5">
    <source>
        <dbReference type="ARBA" id="ARBA00022741"/>
    </source>
</evidence>
<dbReference type="SUPFAM" id="SSF56112">
    <property type="entry name" value="Protein kinase-like (PK-like)"/>
    <property type="match status" value="1"/>
</dbReference>
<dbReference type="SUPFAM" id="SSF51735">
    <property type="entry name" value="NAD(P)-binding Rossmann-fold domains"/>
    <property type="match status" value="1"/>
</dbReference>
<dbReference type="PROSITE" id="PS00108">
    <property type="entry name" value="PROTEIN_KINASE_ST"/>
    <property type="match status" value="1"/>
</dbReference>
<comment type="similarity">
    <text evidence="1">Belongs to the protein kinase superfamily. CMGC Ser/Thr protein kinase family. CDC2/CDKX subfamily.</text>
</comment>
<dbReference type="Pfam" id="PF00069">
    <property type="entry name" value="Pkinase"/>
    <property type="match status" value="1"/>
</dbReference>
<evidence type="ECO:0000256" key="10">
    <source>
        <dbReference type="SAM" id="MobiDB-lite"/>
    </source>
</evidence>
<keyword evidence="5" id="KW-0547">Nucleotide-binding</keyword>
<name>A0A8H6R8B7_9PEZI</name>
<keyword evidence="7" id="KW-0067">ATP-binding</keyword>
<dbReference type="InterPro" id="IPR036291">
    <property type="entry name" value="NAD(P)-bd_dom_sf"/>
</dbReference>
<dbReference type="GO" id="GO:0005634">
    <property type="term" value="C:nucleus"/>
    <property type="evidence" value="ECO:0007669"/>
    <property type="project" value="TreeGrafter"/>
</dbReference>
<dbReference type="PANTHER" id="PTHR24056">
    <property type="entry name" value="CELL DIVISION PROTEIN KINASE"/>
    <property type="match status" value="1"/>
</dbReference>
<dbReference type="EC" id="2.7.11.22" evidence="2"/>
<dbReference type="InterPro" id="IPR011009">
    <property type="entry name" value="Kinase-like_dom_sf"/>
</dbReference>
<dbReference type="PROSITE" id="PS50011">
    <property type="entry name" value="PROTEIN_KINASE_DOM"/>
    <property type="match status" value="1"/>
</dbReference>
<comment type="caution">
    <text evidence="12">The sequence shown here is derived from an EMBL/GenBank/DDBJ whole genome shotgun (WGS) entry which is preliminary data.</text>
</comment>
<dbReference type="EMBL" id="JABCIY010000219">
    <property type="protein sequence ID" value="KAF7187816.1"/>
    <property type="molecule type" value="Genomic_DNA"/>
</dbReference>
<feature type="region of interest" description="Disordered" evidence="10">
    <location>
        <begin position="384"/>
        <end position="447"/>
    </location>
</feature>
<dbReference type="Proteomes" id="UP000660729">
    <property type="component" value="Unassembled WGS sequence"/>
</dbReference>
<dbReference type="Gene3D" id="1.10.510.10">
    <property type="entry name" value="Transferase(Phosphotransferase) domain 1"/>
    <property type="match status" value="1"/>
</dbReference>
<gene>
    <name evidence="12" type="ORF">HII31_10716</name>
</gene>
<dbReference type="InterPro" id="IPR000719">
    <property type="entry name" value="Prot_kinase_dom"/>
</dbReference>
<evidence type="ECO:0000256" key="6">
    <source>
        <dbReference type="ARBA" id="ARBA00022777"/>
    </source>
</evidence>
<reference evidence="12" key="1">
    <citation type="submission" date="2020-04" db="EMBL/GenBank/DDBJ databases">
        <title>Draft genome resource of the tomato pathogen Pseudocercospora fuligena.</title>
        <authorList>
            <person name="Zaccaron A."/>
        </authorList>
    </citation>
    <scope>NUCLEOTIDE SEQUENCE</scope>
    <source>
        <strain evidence="12">PF001</strain>
    </source>
</reference>
<comment type="catalytic activity">
    <reaction evidence="9">
        <text>L-seryl-[protein] + ATP = O-phospho-L-seryl-[protein] + ADP + H(+)</text>
        <dbReference type="Rhea" id="RHEA:17989"/>
        <dbReference type="Rhea" id="RHEA-COMP:9863"/>
        <dbReference type="Rhea" id="RHEA-COMP:11604"/>
        <dbReference type="ChEBI" id="CHEBI:15378"/>
        <dbReference type="ChEBI" id="CHEBI:29999"/>
        <dbReference type="ChEBI" id="CHEBI:30616"/>
        <dbReference type="ChEBI" id="CHEBI:83421"/>
        <dbReference type="ChEBI" id="CHEBI:456216"/>
        <dbReference type="EC" id="2.7.11.22"/>
    </reaction>
</comment>
<dbReference type="CDD" id="cd05227">
    <property type="entry name" value="AR_SDR_e"/>
    <property type="match status" value="1"/>
</dbReference>
<dbReference type="PANTHER" id="PTHR24056:SF107">
    <property type="entry name" value="CYCLIN-DEPENDENT KINASE 11A-RELATED"/>
    <property type="match status" value="1"/>
</dbReference>
<evidence type="ECO:0000256" key="8">
    <source>
        <dbReference type="ARBA" id="ARBA00047811"/>
    </source>
</evidence>
<evidence type="ECO:0000256" key="9">
    <source>
        <dbReference type="ARBA" id="ARBA00048367"/>
    </source>
</evidence>
<accession>A0A8H6R8B7</accession>
<proteinExistence type="inferred from homology"/>
<evidence type="ECO:0000313" key="13">
    <source>
        <dbReference type="Proteomes" id="UP000660729"/>
    </source>
</evidence>
<protein>
    <recommendedName>
        <fullName evidence="2">cyclin-dependent kinase</fullName>
        <ecNumber evidence="2">2.7.11.22</ecNumber>
    </recommendedName>
</protein>
<evidence type="ECO:0000256" key="3">
    <source>
        <dbReference type="ARBA" id="ARBA00022527"/>
    </source>
</evidence>
<evidence type="ECO:0000256" key="4">
    <source>
        <dbReference type="ARBA" id="ARBA00022679"/>
    </source>
</evidence>